<evidence type="ECO:0000256" key="4">
    <source>
        <dbReference type="ARBA" id="ARBA00022741"/>
    </source>
</evidence>
<dbReference type="Pfam" id="PF09190">
    <property type="entry name" value="DALR_2"/>
    <property type="match status" value="1"/>
</dbReference>
<dbReference type="GO" id="GO:0005524">
    <property type="term" value="F:ATP binding"/>
    <property type="evidence" value="ECO:0007669"/>
    <property type="project" value="UniProtKB-KW"/>
</dbReference>
<sequence>MHGEFLLTGSEKMAKSEGNFLRMQTLLDKHIDPLAYRYFLLQTHYRKQLTFSWEALDGATAGLERLKRLVANIPDHAPGDPHVREEFLKAIDDDLNTPEALAVFWTELKNNRIDRDMAIEFDKILGLKLHEVKKETLEIPEEVQTLLDERKTARDEKNWSESDRLRDEIAELGFVVKDTGEGQEVSQ</sequence>
<dbReference type="InterPro" id="IPR015273">
    <property type="entry name" value="Cys-tRNA-synt_Ia_DALR"/>
</dbReference>
<dbReference type="PANTHER" id="PTHR10890:SF3">
    <property type="entry name" value="CYSTEINE--TRNA LIGASE, CYTOPLASMIC"/>
    <property type="match status" value="1"/>
</dbReference>
<evidence type="ECO:0000313" key="10">
    <source>
        <dbReference type="Proteomes" id="UP000230078"/>
    </source>
</evidence>
<dbReference type="AlphaFoldDB" id="A0A2M7V1U4"/>
<evidence type="ECO:0000259" key="7">
    <source>
        <dbReference type="Pfam" id="PF09190"/>
    </source>
</evidence>
<dbReference type="InterPro" id="IPR056411">
    <property type="entry name" value="CysS_C"/>
</dbReference>
<evidence type="ECO:0000256" key="2">
    <source>
        <dbReference type="ARBA" id="ARBA00014738"/>
    </source>
</evidence>
<dbReference type="Gene3D" id="1.20.120.1910">
    <property type="entry name" value="Cysteine-tRNA ligase, C-terminal anti-codon recognition domain"/>
    <property type="match status" value="1"/>
</dbReference>
<dbReference type="Pfam" id="PF01406">
    <property type="entry name" value="tRNA-synt_1e"/>
    <property type="match status" value="1"/>
</dbReference>
<comment type="subcellular location">
    <subcellularLocation>
        <location evidence="1">Cytoplasm</location>
    </subcellularLocation>
</comment>
<evidence type="ECO:0000256" key="3">
    <source>
        <dbReference type="ARBA" id="ARBA00022598"/>
    </source>
</evidence>
<evidence type="ECO:0000259" key="6">
    <source>
        <dbReference type="Pfam" id="PF01406"/>
    </source>
</evidence>
<organism evidence="9 10">
    <name type="scientific">Candidatus Magasanikbacteria bacterium CG_4_10_14_0_2_um_filter_41_31</name>
    <dbReference type="NCBI Taxonomy" id="1974639"/>
    <lineage>
        <taxon>Bacteria</taxon>
        <taxon>Candidatus Magasanikiibacteriota</taxon>
    </lineage>
</organism>
<dbReference type="Pfam" id="PF23493">
    <property type="entry name" value="CysS_C"/>
    <property type="match status" value="1"/>
</dbReference>
<dbReference type="GO" id="GO:0005829">
    <property type="term" value="C:cytosol"/>
    <property type="evidence" value="ECO:0007669"/>
    <property type="project" value="TreeGrafter"/>
</dbReference>
<reference evidence="10" key="1">
    <citation type="submission" date="2017-09" db="EMBL/GenBank/DDBJ databases">
        <title>Depth-based differentiation of microbial function through sediment-hosted aquifers and enrichment of novel symbionts in the deep terrestrial subsurface.</title>
        <authorList>
            <person name="Probst A.J."/>
            <person name="Ladd B."/>
            <person name="Jarett J.K."/>
            <person name="Geller-Mcgrath D.E."/>
            <person name="Sieber C.M.K."/>
            <person name="Emerson J.B."/>
            <person name="Anantharaman K."/>
            <person name="Thomas B.C."/>
            <person name="Malmstrom R."/>
            <person name="Stieglmeier M."/>
            <person name="Klingl A."/>
            <person name="Woyke T."/>
            <person name="Ryan C.M."/>
            <person name="Banfield J.F."/>
        </authorList>
    </citation>
    <scope>NUCLEOTIDE SEQUENCE [LARGE SCALE GENOMIC DNA]</scope>
</reference>
<dbReference type="SUPFAM" id="SSF47323">
    <property type="entry name" value="Anticodon-binding domain of a subclass of class I aminoacyl-tRNA synthetases"/>
    <property type="match status" value="1"/>
</dbReference>
<feature type="domain" description="Cysteinyl-tRNA synthetase class Ia DALR" evidence="7">
    <location>
        <begin position="86"/>
        <end position="104"/>
    </location>
</feature>
<accession>A0A2M7V1U4</accession>
<comment type="caution">
    <text evidence="9">The sequence shown here is derived from an EMBL/GenBank/DDBJ whole genome shotgun (WGS) entry which is preliminary data.</text>
</comment>
<evidence type="ECO:0000256" key="1">
    <source>
        <dbReference type="ARBA" id="ARBA00004496"/>
    </source>
</evidence>
<keyword evidence="5" id="KW-0067">ATP-binding</keyword>
<dbReference type="InterPro" id="IPR009080">
    <property type="entry name" value="tRNAsynth_Ia_anticodon-bd"/>
</dbReference>
<feature type="domain" description="tRNA synthetases class I catalytic" evidence="6">
    <location>
        <begin position="1"/>
        <end position="59"/>
    </location>
</feature>
<dbReference type="PANTHER" id="PTHR10890">
    <property type="entry name" value="CYSTEINYL-TRNA SYNTHETASE"/>
    <property type="match status" value="1"/>
</dbReference>
<proteinExistence type="predicted"/>
<name>A0A2M7V1U4_9BACT</name>
<protein>
    <recommendedName>
        <fullName evidence="2">Cysteine--tRNA ligase</fullName>
    </recommendedName>
</protein>
<gene>
    <name evidence="9" type="ORF">COX83_04595</name>
</gene>
<dbReference type="InterPro" id="IPR032678">
    <property type="entry name" value="tRNA-synt_1_cat_dom"/>
</dbReference>
<evidence type="ECO:0000259" key="8">
    <source>
        <dbReference type="Pfam" id="PF23493"/>
    </source>
</evidence>
<evidence type="ECO:0000256" key="5">
    <source>
        <dbReference type="ARBA" id="ARBA00022840"/>
    </source>
</evidence>
<keyword evidence="3" id="KW-0436">Ligase</keyword>
<dbReference type="Proteomes" id="UP000230078">
    <property type="component" value="Unassembled WGS sequence"/>
</dbReference>
<dbReference type="InterPro" id="IPR024909">
    <property type="entry name" value="Cys-tRNA/MSH_ligase"/>
</dbReference>
<evidence type="ECO:0000313" key="9">
    <source>
        <dbReference type="EMBL" id="PIZ92305.1"/>
    </source>
</evidence>
<dbReference type="GO" id="GO:0006423">
    <property type="term" value="P:cysteinyl-tRNA aminoacylation"/>
    <property type="evidence" value="ECO:0007669"/>
    <property type="project" value="InterPro"/>
</dbReference>
<feature type="domain" description="Cysteinyl-tRNA ligase anticodon binding" evidence="8">
    <location>
        <begin position="138"/>
        <end position="185"/>
    </location>
</feature>
<dbReference type="GO" id="GO:0004817">
    <property type="term" value="F:cysteine-tRNA ligase activity"/>
    <property type="evidence" value="ECO:0007669"/>
    <property type="project" value="InterPro"/>
</dbReference>
<dbReference type="EMBL" id="PFPI01000062">
    <property type="protein sequence ID" value="PIZ92305.1"/>
    <property type="molecule type" value="Genomic_DNA"/>
</dbReference>
<keyword evidence="4" id="KW-0547">Nucleotide-binding</keyword>
<dbReference type="SUPFAM" id="SSF52374">
    <property type="entry name" value="Nucleotidylyl transferase"/>
    <property type="match status" value="1"/>
</dbReference>